<organism evidence="2 3">
    <name type="scientific">Sphingomonas aerophila</name>
    <dbReference type="NCBI Taxonomy" id="1344948"/>
    <lineage>
        <taxon>Bacteria</taxon>
        <taxon>Pseudomonadati</taxon>
        <taxon>Pseudomonadota</taxon>
        <taxon>Alphaproteobacteria</taxon>
        <taxon>Sphingomonadales</taxon>
        <taxon>Sphingomonadaceae</taxon>
        <taxon>Sphingomonas</taxon>
    </lineage>
</organism>
<evidence type="ECO:0000313" key="2">
    <source>
        <dbReference type="EMBL" id="MBB5714287.1"/>
    </source>
</evidence>
<dbReference type="SUPFAM" id="SSF56935">
    <property type="entry name" value="Porins"/>
    <property type="match status" value="1"/>
</dbReference>
<keyword evidence="1" id="KW-0732">Signal</keyword>
<name>A0A7W9BBU0_9SPHN</name>
<dbReference type="AlphaFoldDB" id="A0A7W9BBU0"/>
<dbReference type="EMBL" id="JACIJK010000003">
    <property type="protein sequence ID" value="MBB5714287.1"/>
    <property type="molecule type" value="Genomic_DNA"/>
</dbReference>
<evidence type="ECO:0008006" key="4">
    <source>
        <dbReference type="Google" id="ProtNLM"/>
    </source>
</evidence>
<protein>
    <recommendedName>
        <fullName evidence="4">Outer membrane beta-barrel protein</fullName>
    </recommendedName>
</protein>
<comment type="caution">
    <text evidence="2">The sequence shown here is derived from an EMBL/GenBank/DDBJ whole genome shotgun (WGS) entry which is preliminary data.</text>
</comment>
<sequence length="415" mass="45939">MTPRIARYSRRIARLGIACTALTATAALPQEVRRDPSIANLPRPGYEPRNLRMGNIVIVPALETTATYNSNIFATDRRRVGDVIFAVQPSVEARRDSPKFSTRARGYARLYRYADNSRENANEFGISADGRRSIGSRQGVSARVSVDRTFQRRSDPEADVDRALRPVKINVADGSFDYRYDGPKFGLVASAGVLNVNYLTREDADRDVSSYRGSLRATLPIGNRIGTFVQGAFTRRDARLAVDRSGIDRDVSTISGLAGVSFDLTDRLQGELGGGIFRANPDAPGLESFSGLAVSGRMLWRPRVRTAVILDASRGDVATIRIGAIGRVDSRYSLSVDQEVYHNLLFHAGAGLRNVSYRGAPTQDQRFLRGELETRYLVNRLVTLVAAADYTRRRADLADNRFKRWQLTLGVTLAY</sequence>
<accession>A0A7W9BBU0</accession>
<proteinExistence type="predicted"/>
<reference evidence="2 3" key="1">
    <citation type="submission" date="2020-08" db="EMBL/GenBank/DDBJ databases">
        <title>Genomic Encyclopedia of Type Strains, Phase IV (KMG-IV): sequencing the most valuable type-strain genomes for metagenomic binning, comparative biology and taxonomic classification.</title>
        <authorList>
            <person name="Goeker M."/>
        </authorList>
    </citation>
    <scope>NUCLEOTIDE SEQUENCE [LARGE SCALE GENOMIC DNA]</scope>
    <source>
        <strain evidence="2 3">DSM 100044</strain>
    </source>
</reference>
<feature type="signal peptide" evidence="1">
    <location>
        <begin position="1"/>
        <end position="26"/>
    </location>
</feature>
<gene>
    <name evidence="2" type="ORF">FHS94_001118</name>
</gene>
<dbReference type="Proteomes" id="UP000546200">
    <property type="component" value="Unassembled WGS sequence"/>
</dbReference>
<dbReference type="RefSeq" id="WP_184055478.1">
    <property type="nucleotide sequence ID" value="NZ_JACIJK010000003.1"/>
</dbReference>
<dbReference type="InterPro" id="IPR018759">
    <property type="entry name" value="BBP2_2"/>
</dbReference>
<dbReference type="Pfam" id="PF10082">
    <property type="entry name" value="BBP2_2"/>
    <property type="match status" value="1"/>
</dbReference>
<evidence type="ECO:0000313" key="3">
    <source>
        <dbReference type="Proteomes" id="UP000546200"/>
    </source>
</evidence>
<feature type="chain" id="PRO_5031262387" description="Outer membrane beta-barrel protein" evidence="1">
    <location>
        <begin position="27"/>
        <end position="415"/>
    </location>
</feature>
<keyword evidence="3" id="KW-1185">Reference proteome</keyword>
<evidence type="ECO:0000256" key="1">
    <source>
        <dbReference type="SAM" id="SignalP"/>
    </source>
</evidence>